<organism evidence="1 2">
    <name type="scientific">Chitinophaga solisilvae</name>
    <dbReference type="NCBI Taxonomy" id="1233460"/>
    <lineage>
        <taxon>Bacteria</taxon>
        <taxon>Pseudomonadati</taxon>
        <taxon>Bacteroidota</taxon>
        <taxon>Chitinophagia</taxon>
        <taxon>Chitinophagales</taxon>
        <taxon>Chitinophagaceae</taxon>
        <taxon>Chitinophaga</taxon>
    </lineage>
</organism>
<dbReference type="OrthoDB" id="9771071at2"/>
<dbReference type="EMBL" id="RIAR02000001">
    <property type="protein sequence ID" value="NSL86617.1"/>
    <property type="molecule type" value="Genomic_DNA"/>
</dbReference>
<evidence type="ECO:0000313" key="2">
    <source>
        <dbReference type="Proteomes" id="UP000281028"/>
    </source>
</evidence>
<dbReference type="Proteomes" id="UP000281028">
    <property type="component" value="Unassembled WGS sequence"/>
</dbReference>
<reference evidence="1" key="1">
    <citation type="submission" date="2020-05" db="EMBL/GenBank/DDBJ databases">
        <title>Chitinophaga laudate sp. nov., isolated from a tropical peat swamp.</title>
        <authorList>
            <person name="Goh C.B.S."/>
            <person name="Lee M.S."/>
            <person name="Parimannan S."/>
            <person name="Pasbakhsh P."/>
            <person name="Yule C.M."/>
            <person name="Rajandas H."/>
            <person name="Loke S."/>
            <person name="Croft L."/>
            <person name="Tan J.B.L."/>
        </authorList>
    </citation>
    <scope>NUCLEOTIDE SEQUENCE</scope>
    <source>
        <strain evidence="1">Mgbs1</strain>
    </source>
</reference>
<accession>A0A433WMV3</accession>
<proteinExistence type="predicted"/>
<gene>
    <name evidence="1" type="ORF">ECE50_007235</name>
</gene>
<evidence type="ECO:0000313" key="1">
    <source>
        <dbReference type="EMBL" id="NSL86617.1"/>
    </source>
</evidence>
<name>A0A433WMV3_9BACT</name>
<comment type="caution">
    <text evidence="1">The sequence shown here is derived from an EMBL/GenBank/DDBJ whole genome shotgun (WGS) entry which is preliminary data.</text>
</comment>
<dbReference type="RefSeq" id="WP_127035306.1">
    <property type="nucleotide sequence ID" value="NZ_JAABOK010000001.1"/>
</dbReference>
<dbReference type="AlphaFoldDB" id="A0A433WMV3"/>
<keyword evidence="2" id="KW-1185">Reference proteome</keyword>
<protein>
    <submittedName>
        <fullName evidence="1">Polymerase</fullName>
    </submittedName>
</protein>
<sequence>MCKVLKITALLTVCAAGANAQQDSASSGKGITDTISRSGLYDSLQLRKRSFFPLPVLGYSQEKGLEIGAATLYSFYADKKHPDMSTRNSSLNLVPAVTTERQFKVDLKANIWTSANTWHYKGNLRYHNFPIYFYGIGNETRHDDRSLLNNIRYKAQAEVERRVGGHFYAGVSLLYQNDSYSSKDDKGIYNTMPLEGKDGGHATFIGLTGIFDNRDNQNYTRSGWWLRLNAAYAPAFLSTVPLFKLEGQGTHFIALSPKSTLGFNGLFSSLQGSRLPFYWLPELGNDLMMRGYYTGRYRDQNYLAVQTEYRYLIDPKIRIHIWFVDVKPKFALAAFAGTGSVFNNHNFALSGFKPSFGGGIRYFYDEGAKLTIRIDYAVGEQRAGESRQKGLYLSLAEAF</sequence>
<dbReference type="Gene3D" id="2.40.160.50">
    <property type="entry name" value="membrane protein fhac: a member of the omp85/tpsb transporter family"/>
    <property type="match status" value="1"/>
</dbReference>